<reference evidence="2" key="1">
    <citation type="journal article" date="2021" name="Nat. Commun.">
        <title>Genetic determinants of endophytism in the Arabidopsis root mycobiome.</title>
        <authorList>
            <person name="Mesny F."/>
            <person name="Miyauchi S."/>
            <person name="Thiergart T."/>
            <person name="Pickel B."/>
            <person name="Atanasova L."/>
            <person name="Karlsson M."/>
            <person name="Huettel B."/>
            <person name="Barry K.W."/>
            <person name="Haridas S."/>
            <person name="Chen C."/>
            <person name="Bauer D."/>
            <person name="Andreopoulos W."/>
            <person name="Pangilinan J."/>
            <person name="LaButti K."/>
            <person name="Riley R."/>
            <person name="Lipzen A."/>
            <person name="Clum A."/>
            <person name="Drula E."/>
            <person name="Henrissat B."/>
            <person name="Kohler A."/>
            <person name="Grigoriev I.V."/>
            <person name="Martin F.M."/>
            <person name="Hacquard S."/>
        </authorList>
    </citation>
    <scope>NUCLEOTIDE SEQUENCE</scope>
    <source>
        <strain evidence="2">MPI-CAGE-CH-0235</strain>
    </source>
</reference>
<dbReference type="PANTHER" id="PTHR35006">
    <property type="entry name" value="GLYOXALASE FAMILY PROTEIN (AFU_ORTHOLOGUE AFUA_5G14830)"/>
    <property type="match status" value="1"/>
</dbReference>
<comment type="caution">
    <text evidence="2">The sequence shown here is derived from an EMBL/GenBank/DDBJ whole genome shotgun (WGS) entry which is preliminary data.</text>
</comment>
<dbReference type="InterPro" id="IPR037523">
    <property type="entry name" value="VOC_core"/>
</dbReference>
<dbReference type="PROSITE" id="PS51819">
    <property type="entry name" value="VOC"/>
    <property type="match status" value="1"/>
</dbReference>
<evidence type="ECO:0000313" key="3">
    <source>
        <dbReference type="Proteomes" id="UP000813444"/>
    </source>
</evidence>
<accession>A0A8K0WP75</accession>
<dbReference type="InterPro" id="IPR029068">
    <property type="entry name" value="Glyas_Bleomycin-R_OHBP_Dase"/>
</dbReference>
<keyword evidence="2" id="KW-0223">Dioxygenase</keyword>
<feature type="domain" description="VOC" evidence="1">
    <location>
        <begin position="1"/>
        <end position="129"/>
    </location>
</feature>
<dbReference type="GO" id="GO:0051213">
    <property type="term" value="F:dioxygenase activity"/>
    <property type="evidence" value="ECO:0007669"/>
    <property type="project" value="UniProtKB-KW"/>
</dbReference>
<evidence type="ECO:0000313" key="2">
    <source>
        <dbReference type="EMBL" id="KAH7313755.1"/>
    </source>
</evidence>
<protein>
    <submittedName>
        <fullName evidence="2">Glyoxalase/Bleomycin resistance protein/Dihydroxybiphenyl dioxygenase</fullName>
    </submittedName>
</protein>
<gene>
    <name evidence="2" type="ORF">B0I35DRAFT_480416</name>
</gene>
<dbReference type="InterPro" id="IPR004360">
    <property type="entry name" value="Glyas_Fos-R_dOase_dom"/>
</dbReference>
<evidence type="ECO:0000259" key="1">
    <source>
        <dbReference type="PROSITE" id="PS51819"/>
    </source>
</evidence>
<dbReference type="Gene3D" id="3.10.180.10">
    <property type="entry name" value="2,3-Dihydroxybiphenyl 1,2-Dioxygenase, domain 1"/>
    <property type="match status" value="1"/>
</dbReference>
<dbReference type="Proteomes" id="UP000813444">
    <property type="component" value="Unassembled WGS sequence"/>
</dbReference>
<dbReference type="CDD" id="cd07262">
    <property type="entry name" value="VOC_like"/>
    <property type="match status" value="1"/>
</dbReference>
<name>A0A8K0WP75_9HYPO</name>
<keyword evidence="3" id="KW-1185">Reference proteome</keyword>
<dbReference type="Pfam" id="PF00903">
    <property type="entry name" value="Glyoxalase"/>
    <property type="match status" value="1"/>
</dbReference>
<organism evidence="2 3">
    <name type="scientific">Stachybotrys elegans</name>
    <dbReference type="NCBI Taxonomy" id="80388"/>
    <lineage>
        <taxon>Eukaryota</taxon>
        <taxon>Fungi</taxon>
        <taxon>Dikarya</taxon>
        <taxon>Ascomycota</taxon>
        <taxon>Pezizomycotina</taxon>
        <taxon>Sordariomycetes</taxon>
        <taxon>Hypocreomycetidae</taxon>
        <taxon>Hypocreales</taxon>
        <taxon>Stachybotryaceae</taxon>
        <taxon>Stachybotrys</taxon>
    </lineage>
</organism>
<sequence>MIDHTNVCIPQDRFEECHKFYLGALSGLGYEQKMQFGPYAVGLGEVESSVPGYVPTDFWLMGCEQKDLPKFHTAFRAKDRATVDAFYEAAIKAGGKDNGPPGVRSHYHANYYAAFITDPLGNNIEAVCHSPA</sequence>
<dbReference type="OrthoDB" id="10249419at2759"/>
<dbReference type="AlphaFoldDB" id="A0A8K0WP75"/>
<dbReference type="EMBL" id="JAGPNK010000009">
    <property type="protein sequence ID" value="KAH7313755.1"/>
    <property type="molecule type" value="Genomic_DNA"/>
</dbReference>
<dbReference type="PANTHER" id="PTHR35006:SF2">
    <property type="entry name" value="GLYOXALASE FAMILY PROTEIN (AFU_ORTHOLOGUE AFUA_5G14830)"/>
    <property type="match status" value="1"/>
</dbReference>
<proteinExistence type="predicted"/>
<dbReference type="SUPFAM" id="SSF54593">
    <property type="entry name" value="Glyoxalase/Bleomycin resistance protein/Dihydroxybiphenyl dioxygenase"/>
    <property type="match status" value="1"/>
</dbReference>
<keyword evidence="2" id="KW-0560">Oxidoreductase</keyword>